<evidence type="ECO:0000259" key="1">
    <source>
        <dbReference type="Pfam" id="PF13614"/>
    </source>
</evidence>
<dbReference type="PANTHER" id="PTHR13696:SF52">
    <property type="entry name" value="PARA FAMILY PROTEIN CT_582"/>
    <property type="match status" value="1"/>
</dbReference>
<sequence>MSQVAASSTPVVAVLNMKGGVGKTTIAANVMRAIFDTKKKVQLVDLDPQMNLTQLLVAPKAYEELQKANRTMMTVMESAANPSLFTVTSTAGATPVPKDLSHSMRYFSQSPDVTIRLAAGDFGLVKYSLIDEADKKLNPVRGRFGQFIADCRADRDIVCIDCNPSSSFLTVSALQVATHVVVPVKPDRYSVLGLEMLHRFVSGLPQLINKPKFVVLLNDIPRTQYDRTVERAVRSMPAFSRNTLSEVIHHSKILSAHPKHTGFAAERKGPYKAQAISNVKLVAAELASVLGV</sequence>
<dbReference type="AlphaFoldDB" id="A0AAU9HWZ5"/>
<protein>
    <submittedName>
        <fullName evidence="2">Sporulation initiation inhibitor protein Soj</fullName>
    </submittedName>
</protein>
<dbReference type="EMBL" id="HG992337">
    <property type="protein sequence ID" value="CAE6762341.1"/>
    <property type="molecule type" value="Genomic_DNA"/>
</dbReference>
<dbReference type="InterPro" id="IPR027417">
    <property type="entry name" value="P-loop_NTPase"/>
</dbReference>
<dbReference type="EMBL" id="HG992337">
    <property type="protein sequence ID" value="CAE6762326.1"/>
    <property type="molecule type" value="Genomic_DNA"/>
</dbReference>
<organism evidence="2 3">
    <name type="scientific">Xanthomonas arboricola</name>
    <dbReference type="NCBI Taxonomy" id="56448"/>
    <lineage>
        <taxon>Bacteria</taxon>
        <taxon>Pseudomonadati</taxon>
        <taxon>Pseudomonadota</taxon>
        <taxon>Gammaproteobacteria</taxon>
        <taxon>Lysobacterales</taxon>
        <taxon>Lysobacteraceae</taxon>
        <taxon>Xanthomonas</taxon>
    </lineage>
</organism>
<dbReference type="Gene3D" id="3.40.50.300">
    <property type="entry name" value="P-loop containing nucleotide triphosphate hydrolases"/>
    <property type="match status" value="1"/>
</dbReference>
<dbReference type="RefSeq" id="WP_228601079.1">
    <property type="nucleotide sequence ID" value="NZ_HG992337.1"/>
</dbReference>
<evidence type="ECO:0000313" key="3">
    <source>
        <dbReference type="Proteomes" id="UP000835242"/>
    </source>
</evidence>
<dbReference type="CDD" id="cd02042">
    <property type="entry name" value="ParAB_family"/>
    <property type="match status" value="1"/>
</dbReference>
<dbReference type="Proteomes" id="UP000835242">
    <property type="component" value="Chromosome"/>
</dbReference>
<reference evidence="2 3" key="1">
    <citation type="submission" date="2021-02" db="EMBL/GenBank/DDBJ databases">
        <authorList>
            <person name="Pothier F. J."/>
        </authorList>
    </citation>
    <scope>NUCLEOTIDE SEQUENCE [LARGE SCALE GENOMIC DNA]</scope>
    <source>
        <strain evidence="2 3">1314c</strain>
    </source>
</reference>
<dbReference type="InterPro" id="IPR050678">
    <property type="entry name" value="DNA_Partitioning_ATPase"/>
</dbReference>
<accession>A0AAU9HWZ5</accession>
<name>A0AAU9HWZ5_9XANT</name>
<gene>
    <name evidence="2" type="primary">soj_2</name>
    <name evidence="2" type="ORF">XA1314C_19380</name>
</gene>
<dbReference type="PANTHER" id="PTHR13696">
    <property type="entry name" value="P-LOOP CONTAINING NUCLEOSIDE TRIPHOSPHATE HYDROLASE"/>
    <property type="match status" value="1"/>
</dbReference>
<dbReference type="Pfam" id="PF13614">
    <property type="entry name" value="AAA_31"/>
    <property type="match status" value="1"/>
</dbReference>
<evidence type="ECO:0000313" key="2">
    <source>
        <dbReference type="EMBL" id="CAE6762341.1"/>
    </source>
</evidence>
<dbReference type="InterPro" id="IPR025669">
    <property type="entry name" value="AAA_dom"/>
</dbReference>
<feature type="domain" description="AAA" evidence="1">
    <location>
        <begin position="11"/>
        <end position="209"/>
    </location>
</feature>
<dbReference type="SUPFAM" id="SSF52540">
    <property type="entry name" value="P-loop containing nucleoside triphosphate hydrolases"/>
    <property type="match status" value="1"/>
</dbReference>
<proteinExistence type="predicted"/>